<reference evidence="1 2" key="1">
    <citation type="submission" date="2015-09" db="EMBL/GenBank/DDBJ databases">
        <title>Genome sequence of ICMP 19499.</title>
        <authorList>
            <person name="Visnovsky S.B."/>
            <person name="Lu A."/>
            <person name="Panda P."/>
            <person name="Pitman A.R."/>
        </authorList>
    </citation>
    <scope>NUCLEOTIDE SEQUENCE [LARGE SCALE GENOMIC DNA]</scope>
    <source>
        <strain evidence="1 2">ICMP 19499</strain>
    </source>
</reference>
<gene>
    <name evidence="1" type="ORF">AO287_26230</name>
</gene>
<accession>A0AAW3M829</accession>
<evidence type="ECO:0000313" key="1">
    <source>
        <dbReference type="EMBL" id="KTC62364.1"/>
    </source>
</evidence>
<protein>
    <submittedName>
        <fullName evidence="1">Uncharacterized protein</fullName>
    </submittedName>
</protein>
<name>A0AAW3M829_PSESS</name>
<dbReference type="EMBL" id="LKCI01000001">
    <property type="protein sequence ID" value="KTC62364.1"/>
    <property type="molecule type" value="Genomic_DNA"/>
</dbReference>
<sequence length="59" mass="6703">MIDRFPAPDKIDTKKTANAGGSKTEMFLITNNLKMKPVDRLEILQPNNTFICLPFYSTI</sequence>
<dbReference type="Proteomes" id="UP000054513">
    <property type="component" value="Unassembled WGS sequence"/>
</dbReference>
<evidence type="ECO:0000313" key="2">
    <source>
        <dbReference type="Proteomes" id="UP000054513"/>
    </source>
</evidence>
<proteinExistence type="predicted"/>
<organism evidence="1 2">
    <name type="scientific">Pseudomonas savastanoi</name>
    <name type="common">Pseudomonas syringae pv. savastanoi</name>
    <dbReference type="NCBI Taxonomy" id="29438"/>
    <lineage>
        <taxon>Bacteria</taxon>
        <taxon>Pseudomonadati</taxon>
        <taxon>Pseudomonadota</taxon>
        <taxon>Gammaproteobacteria</taxon>
        <taxon>Pseudomonadales</taxon>
        <taxon>Pseudomonadaceae</taxon>
        <taxon>Pseudomonas</taxon>
    </lineage>
</organism>
<comment type="caution">
    <text evidence="1">The sequence shown here is derived from an EMBL/GenBank/DDBJ whole genome shotgun (WGS) entry which is preliminary data.</text>
</comment>
<dbReference type="AlphaFoldDB" id="A0AAW3M829"/>